<dbReference type="OrthoDB" id="2391627at2759"/>
<keyword evidence="1" id="KW-0472">Membrane</keyword>
<accession>A0A0J8RG63</accession>
<proteinExistence type="predicted"/>
<feature type="transmembrane region" description="Helical" evidence="1">
    <location>
        <begin position="72"/>
        <end position="92"/>
    </location>
</feature>
<organism evidence="2 3">
    <name type="scientific">Coccidioides immitis H538.4</name>
    <dbReference type="NCBI Taxonomy" id="396776"/>
    <lineage>
        <taxon>Eukaryota</taxon>
        <taxon>Fungi</taxon>
        <taxon>Dikarya</taxon>
        <taxon>Ascomycota</taxon>
        <taxon>Pezizomycotina</taxon>
        <taxon>Eurotiomycetes</taxon>
        <taxon>Eurotiomycetidae</taxon>
        <taxon>Onygenales</taxon>
        <taxon>Onygenaceae</taxon>
        <taxon>Coccidioides</taxon>
    </lineage>
</organism>
<dbReference type="VEuPathDB" id="FungiDB:CIHG_01676"/>
<dbReference type="STRING" id="396776.A0A0J8RG63"/>
<dbReference type="Pfam" id="PF09796">
    <property type="entry name" value="QCR10"/>
    <property type="match status" value="1"/>
</dbReference>
<dbReference type="InterPro" id="IPR019182">
    <property type="entry name" value="Cytochrome_b-c1_su10_fun"/>
</dbReference>
<dbReference type="Proteomes" id="UP000054563">
    <property type="component" value="Unassembled WGS sequence"/>
</dbReference>
<dbReference type="PANTHER" id="PTHR28254:SF1">
    <property type="entry name" value="CYTOCHROME B-C1 COMPLEX SUBUNIT 10, MITOCHONDRIAL"/>
    <property type="match status" value="1"/>
</dbReference>
<dbReference type="GO" id="GO:0006122">
    <property type="term" value="P:mitochondrial electron transport, ubiquinol to cytochrome c"/>
    <property type="evidence" value="ECO:0007669"/>
    <property type="project" value="InterPro"/>
</dbReference>
<sequence length="140" mass="15924">MPTEERIVVEFRKTFRVKLAQGLRQFYAYFNLWASPRATRNPAFGTYRSPYAPRYSTPLHFKGFTLAHATKFGSIASGFGVAAGIFAVFFLGDVPRVRQDILMNIPVIGSYWERHIAPEITRNLPTDPALWTGGRWIGQK</sequence>
<dbReference type="GO" id="GO:0005739">
    <property type="term" value="C:mitochondrion"/>
    <property type="evidence" value="ECO:0007669"/>
    <property type="project" value="GOC"/>
</dbReference>
<evidence type="ECO:0000256" key="1">
    <source>
        <dbReference type="SAM" id="Phobius"/>
    </source>
</evidence>
<name>A0A0J8RG63_COCIT</name>
<reference evidence="3" key="1">
    <citation type="journal article" date="2010" name="Genome Res.">
        <title>Population genomic sequencing of Coccidioides fungi reveals recent hybridization and transposon control.</title>
        <authorList>
            <person name="Neafsey D.E."/>
            <person name="Barker B.M."/>
            <person name="Sharpton T.J."/>
            <person name="Stajich J.E."/>
            <person name="Park D.J."/>
            <person name="Whiston E."/>
            <person name="Hung C.-Y."/>
            <person name="McMahan C."/>
            <person name="White J."/>
            <person name="Sykes S."/>
            <person name="Heiman D."/>
            <person name="Young S."/>
            <person name="Zeng Q."/>
            <person name="Abouelleil A."/>
            <person name="Aftuck L."/>
            <person name="Bessette D."/>
            <person name="Brown A."/>
            <person name="FitzGerald M."/>
            <person name="Lui A."/>
            <person name="Macdonald J.P."/>
            <person name="Priest M."/>
            <person name="Orbach M.J."/>
            <person name="Galgiani J.N."/>
            <person name="Kirkland T.N."/>
            <person name="Cole G.T."/>
            <person name="Birren B.W."/>
            <person name="Henn M.R."/>
            <person name="Taylor J.W."/>
            <person name="Rounsley S.D."/>
        </authorList>
    </citation>
    <scope>NUCLEOTIDE SEQUENCE [LARGE SCALE GENOMIC DNA]</scope>
    <source>
        <strain evidence="3">H538.4</strain>
    </source>
</reference>
<dbReference type="AlphaFoldDB" id="A0A0J8RG63"/>
<keyword evidence="1" id="KW-1133">Transmembrane helix</keyword>
<evidence type="ECO:0000313" key="3">
    <source>
        <dbReference type="Proteomes" id="UP000054563"/>
    </source>
</evidence>
<protein>
    <submittedName>
        <fullName evidence="2">Uncharacterized protein</fullName>
    </submittedName>
</protein>
<dbReference type="EMBL" id="DS016984">
    <property type="protein sequence ID" value="KMU83892.1"/>
    <property type="molecule type" value="Genomic_DNA"/>
</dbReference>
<dbReference type="PANTHER" id="PTHR28254">
    <property type="entry name" value="CYTOCHROME B-C1 COMPLEX SUBUNIT 10"/>
    <property type="match status" value="1"/>
</dbReference>
<gene>
    <name evidence="2" type="ORF">CIHG_01676</name>
</gene>
<evidence type="ECO:0000313" key="2">
    <source>
        <dbReference type="EMBL" id="KMU83892.1"/>
    </source>
</evidence>
<keyword evidence="1" id="KW-0812">Transmembrane</keyword>